<organism evidence="1 2">
    <name type="scientific">Rhizobium laguerreae</name>
    <dbReference type="NCBI Taxonomy" id="1076926"/>
    <lineage>
        <taxon>Bacteria</taxon>
        <taxon>Pseudomonadati</taxon>
        <taxon>Pseudomonadota</taxon>
        <taxon>Alphaproteobacteria</taxon>
        <taxon>Hyphomicrobiales</taxon>
        <taxon>Rhizobiaceae</taxon>
        <taxon>Rhizobium/Agrobacterium group</taxon>
        <taxon>Rhizobium</taxon>
    </lineage>
</organism>
<protein>
    <submittedName>
        <fullName evidence="1">Uncharacterized protein</fullName>
    </submittedName>
</protein>
<evidence type="ECO:0000313" key="2">
    <source>
        <dbReference type="Proteomes" id="UP000542811"/>
    </source>
</evidence>
<accession>A0ABR6GF75</accession>
<proteinExistence type="predicted"/>
<dbReference type="GeneID" id="67485392"/>
<name>A0ABR6GF75_9HYPH</name>
<gene>
    <name evidence="1" type="ORF">FHS25_005018</name>
</gene>
<keyword evidence="2" id="KW-1185">Reference proteome</keyword>
<comment type="caution">
    <text evidence="1">The sequence shown here is derived from an EMBL/GenBank/DDBJ whole genome shotgun (WGS) entry which is preliminary data.</text>
</comment>
<sequence length="131" mass="14445">MARINEMAGRSQGQTLQDEDYFHIVAYQPALSRSTGEAFDEEGRAGQTIRFLRGARPLRLVGDGEQQDTDGDIGDCQKSHLDTHDEYSCFAINAADMAKFLIGEIRKKGPAGEDRRGFSCIDCLIGRSGFP</sequence>
<dbReference type="EMBL" id="JACHXX010000007">
    <property type="protein sequence ID" value="MBB3164521.1"/>
    <property type="molecule type" value="Genomic_DNA"/>
</dbReference>
<dbReference type="RefSeq" id="WP_165504248.1">
    <property type="nucleotide sequence ID" value="NZ_CP088090.1"/>
</dbReference>
<reference evidence="1 2" key="1">
    <citation type="submission" date="2020-08" db="EMBL/GenBank/DDBJ databases">
        <title>Genomic Encyclopedia of Type Strains, Phase III (KMG-III): the genomes of soil and plant-associated and newly described type strains.</title>
        <authorList>
            <person name="Whitman W."/>
        </authorList>
    </citation>
    <scope>NUCLEOTIDE SEQUENCE [LARGE SCALE GENOMIC DNA]</scope>
    <source>
        <strain evidence="1 2">CECT 8280</strain>
    </source>
</reference>
<dbReference type="Proteomes" id="UP000542811">
    <property type="component" value="Unassembled WGS sequence"/>
</dbReference>
<evidence type="ECO:0000313" key="1">
    <source>
        <dbReference type="EMBL" id="MBB3164521.1"/>
    </source>
</evidence>